<dbReference type="EMBL" id="JBEZAM010000008">
    <property type="protein sequence ID" value="MEU7293348.1"/>
    <property type="molecule type" value="Genomic_DNA"/>
</dbReference>
<reference evidence="1 2" key="1">
    <citation type="submission" date="2024-06" db="EMBL/GenBank/DDBJ databases">
        <title>The Natural Products Discovery Center: Release of the First 8490 Sequenced Strains for Exploring Actinobacteria Biosynthetic Diversity.</title>
        <authorList>
            <person name="Kalkreuter E."/>
            <person name="Kautsar S.A."/>
            <person name="Yang D."/>
            <person name="Bader C.D."/>
            <person name="Teijaro C.N."/>
            <person name="Fluegel L."/>
            <person name="Davis C.M."/>
            <person name="Simpson J.R."/>
            <person name="Lauterbach L."/>
            <person name="Steele A.D."/>
            <person name="Gui C."/>
            <person name="Meng S."/>
            <person name="Li G."/>
            <person name="Viehrig K."/>
            <person name="Ye F."/>
            <person name="Su P."/>
            <person name="Kiefer A.F."/>
            <person name="Nichols A."/>
            <person name="Cepeda A.J."/>
            <person name="Yan W."/>
            <person name="Fan B."/>
            <person name="Jiang Y."/>
            <person name="Adhikari A."/>
            <person name="Zheng C.-J."/>
            <person name="Schuster L."/>
            <person name="Cowan T.M."/>
            <person name="Smanski M.J."/>
            <person name="Chevrette M.G."/>
            <person name="De Carvalho L.P.S."/>
            <person name="Shen B."/>
        </authorList>
    </citation>
    <scope>NUCLEOTIDE SEQUENCE [LARGE SCALE GENOMIC DNA]</scope>
    <source>
        <strain evidence="1 2">NPDC045705</strain>
    </source>
</reference>
<dbReference type="RefSeq" id="WP_359205702.1">
    <property type="nucleotide sequence ID" value="NZ_JBEZAM010000008.1"/>
</dbReference>
<dbReference type="Proteomes" id="UP001551210">
    <property type="component" value="Unassembled WGS sequence"/>
</dbReference>
<protein>
    <submittedName>
        <fullName evidence="1">Uncharacterized protein</fullName>
    </submittedName>
</protein>
<evidence type="ECO:0000313" key="1">
    <source>
        <dbReference type="EMBL" id="MEU7293348.1"/>
    </source>
</evidence>
<evidence type="ECO:0000313" key="2">
    <source>
        <dbReference type="Proteomes" id="UP001551210"/>
    </source>
</evidence>
<organism evidence="1 2">
    <name type="scientific">Streptomyces exfoliatus</name>
    <name type="common">Streptomyces hydrogenans</name>
    <dbReference type="NCBI Taxonomy" id="1905"/>
    <lineage>
        <taxon>Bacteria</taxon>
        <taxon>Bacillati</taxon>
        <taxon>Actinomycetota</taxon>
        <taxon>Actinomycetes</taxon>
        <taxon>Kitasatosporales</taxon>
        <taxon>Streptomycetaceae</taxon>
        <taxon>Streptomyces</taxon>
    </lineage>
</organism>
<keyword evidence="2" id="KW-1185">Reference proteome</keyword>
<gene>
    <name evidence="1" type="ORF">AB0A76_09110</name>
</gene>
<comment type="caution">
    <text evidence="1">The sequence shown here is derived from an EMBL/GenBank/DDBJ whole genome shotgun (WGS) entry which is preliminary data.</text>
</comment>
<sequence length="127" mass="13171">MTQPSPADQLRTAADKLRVVATAAETKRPGRWAPGAAGSVISPRKGGVDYVTPHTIPDGPEVAAYIALMGTDVGRATVTLLDAAAALVDAYPELGDDHDREACDDYACDLVAATLAVARQILGEDTP</sequence>
<name>A0ABV3CUG9_STREX</name>
<proteinExistence type="predicted"/>
<accession>A0ABV3CUG9</accession>